<evidence type="ECO:0000256" key="4">
    <source>
        <dbReference type="ARBA" id="ARBA00022679"/>
    </source>
</evidence>
<reference evidence="10 11" key="1">
    <citation type="submission" date="2016-10" db="EMBL/GenBank/DDBJ databases">
        <authorList>
            <person name="de Groot N.N."/>
        </authorList>
    </citation>
    <scope>NUCLEOTIDE SEQUENCE [LARGE SCALE GENOMIC DNA]</scope>
    <source>
        <strain evidence="10 11">GAS232</strain>
    </source>
</reference>
<feature type="transmembrane region" description="Helical" evidence="8">
    <location>
        <begin position="504"/>
        <end position="526"/>
    </location>
</feature>
<keyword evidence="4 10" id="KW-0808">Transferase</keyword>
<dbReference type="InterPro" id="IPR050297">
    <property type="entry name" value="LipidA_mod_glycosyltrf_83"/>
</dbReference>
<dbReference type="PANTHER" id="PTHR33908:SF11">
    <property type="entry name" value="MEMBRANE PROTEIN"/>
    <property type="match status" value="1"/>
</dbReference>
<keyword evidence="5 8" id="KW-0812">Transmembrane</keyword>
<evidence type="ECO:0000256" key="8">
    <source>
        <dbReference type="SAM" id="Phobius"/>
    </source>
</evidence>
<feature type="transmembrane region" description="Helical" evidence="8">
    <location>
        <begin position="349"/>
        <end position="374"/>
    </location>
</feature>
<comment type="subcellular location">
    <subcellularLocation>
        <location evidence="1">Cell membrane</location>
        <topology evidence="1">Multi-pass membrane protein</topology>
    </subcellularLocation>
</comment>
<accession>A0A1G7MJE4</accession>
<gene>
    <name evidence="10" type="ORF">SAMN05444167_2826</name>
</gene>
<keyword evidence="2" id="KW-1003">Cell membrane</keyword>
<dbReference type="PANTHER" id="PTHR33908">
    <property type="entry name" value="MANNOSYLTRANSFERASE YKCB-RELATED"/>
    <property type="match status" value="1"/>
</dbReference>
<dbReference type="EMBL" id="LT629690">
    <property type="protein sequence ID" value="SDF61905.1"/>
    <property type="molecule type" value="Genomic_DNA"/>
</dbReference>
<proteinExistence type="predicted"/>
<keyword evidence="7 8" id="KW-0472">Membrane</keyword>
<dbReference type="InterPro" id="IPR038731">
    <property type="entry name" value="RgtA/B/C-like"/>
</dbReference>
<feature type="transmembrane region" description="Helical" evidence="8">
    <location>
        <begin position="532"/>
        <end position="549"/>
    </location>
</feature>
<evidence type="ECO:0000256" key="6">
    <source>
        <dbReference type="ARBA" id="ARBA00022989"/>
    </source>
</evidence>
<dbReference type="Pfam" id="PF13231">
    <property type="entry name" value="PMT_2"/>
    <property type="match status" value="1"/>
</dbReference>
<keyword evidence="11" id="KW-1185">Reference proteome</keyword>
<feature type="transmembrane region" description="Helical" evidence="8">
    <location>
        <begin position="311"/>
        <end position="328"/>
    </location>
</feature>
<evidence type="ECO:0000313" key="10">
    <source>
        <dbReference type="EMBL" id="SDF61905.1"/>
    </source>
</evidence>
<sequence length="581" mass="66710">MARNHLQQLRQRKRPALRMRQQVPKLFGCNRVQHGQIPLTQRKKRPQAKLRRIRRITLRPHILIKRSDGSTRLFQRVANTPSPNQFAVRQMRQDLAHTPFAGRGRRIHLSRRHAAKQRLQLRRRGLHDLRRVAAFKVTRIGVHANTVSRVKVIEVTELQSEAQANNRRALWQIFTAAFVVRVLYILLAHTFKVRPSDDHFEFGWEMGRIGRSLATGHGYSDPFTGHTGPTAWVPPGYTLLVGGVFRIFGVYSKLSAFVLLTFNSLLSALTAVFCYEIGLRCFNRRVALWSGWLWALYPAAMQYAVRWIWEMTATTCIFTALLVLMLRMRGIGDDQRSEPTWQQWAAFGLLWGVLAMVNPSPLIMLPVTALYILFAPQWQTKRLAHAALAGVLFLAVIAPWTARNYAVFHRFIPLRDNFGAENYQGNSDWSTGFPWGRTVPLENHQILAEYARMGEPAWAADRAAKANTWIKAHPARFVKLSMKRAWMYWMGVPKSVEEAGVLEYFRLMSFQFLSLCGILGAALAVWRKKPAAWVFLSAFLLLPLPYYLVTVQARFRHTLEPLICILGVYLFQSAGRRKTTT</sequence>
<keyword evidence="6 8" id="KW-1133">Transmembrane helix</keyword>
<feature type="domain" description="Glycosyltransferase RgtA/B/C/D-like" evidence="9">
    <location>
        <begin position="234"/>
        <end position="400"/>
    </location>
</feature>
<dbReference type="GO" id="GO:0009103">
    <property type="term" value="P:lipopolysaccharide biosynthetic process"/>
    <property type="evidence" value="ECO:0007669"/>
    <property type="project" value="UniProtKB-ARBA"/>
</dbReference>
<keyword evidence="3 10" id="KW-0328">Glycosyltransferase</keyword>
<evidence type="ECO:0000256" key="2">
    <source>
        <dbReference type="ARBA" id="ARBA00022475"/>
    </source>
</evidence>
<protein>
    <submittedName>
        <fullName evidence="10">Dolichyl-phosphate-mannose-protein mannosyltransferase</fullName>
    </submittedName>
</protein>
<feature type="transmembrane region" description="Helical" evidence="8">
    <location>
        <begin position="169"/>
        <end position="187"/>
    </location>
</feature>
<evidence type="ECO:0000256" key="3">
    <source>
        <dbReference type="ARBA" id="ARBA00022676"/>
    </source>
</evidence>
<dbReference type="AlphaFoldDB" id="A0A1G7MJE4"/>
<evidence type="ECO:0000256" key="1">
    <source>
        <dbReference type="ARBA" id="ARBA00004651"/>
    </source>
</evidence>
<dbReference type="GO" id="GO:0016763">
    <property type="term" value="F:pentosyltransferase activity"/>
    <property type="evidence" value="ECO:0007669"/>
    <property type="project" value="TreeGrafter"/>
</dbReference>
<evidence type="ECO:0000259" key="9">
    <source>
        <dbReference type="Pfam" id="PF13231"/>
    </source>
</evidence>
<feature type="transmembrane region" description="Helical" evidence="8">
    <location>
        <begin position="254"/>
        <end position="274"/>
    </location>
</feature>
<feature type="transmembrane region" description="Helical" evidence="8">
    <location>
        <begin position="386"/>
        <end position="406"/>
    </location>
</feature>
<dbReference type="GO" id="GO:0005886">
    <property type="term" value="C:plasma membrane"/>
    <property type="evidence" value="ECO:0007669"/>
    <property type="project" value="UniProtKB-SubCell"/>
</dbReference>
<dbReference type="Proteomes" id="UP000182427">
    <property type="component" value="Chromosome I"/>
</dbReference>
<evidence type="ECO:0000256" key="7">
    <source>
        <dbReference type="ARBA" id="ARBA00023136"/>
    </source>
</evidence>
<name>A0A1G7MJE4_9BACT</name>
<evidence type="ECO:0000256" key="5">
    <source>
        <dbReference type="ARBA" id="ARBA00022692"/>
    </source>
</evidence>
<organism evidence="10 11">
    <name type="scientific">Terriglobus roseus</name>
    <dbReference type="NCBI Taxonomy" id="392734"/>
    <lineage>
        <taxon>Bacteria</taxon>
        <taxon>Pseudomonadati</taxon>
        <taxon>Acidobacteriota</taxon>
        <taxon>Terriglobia</taxon>
        <taxon>Terriglobales</taxon>
        <taxon>Acidobacteriaceae</taxon>
        <taxon>Terriglobus</taxon>
    </lineage>
</organism>
<evidence type="ECO:0000313" key="11">
    <source>
        <dbReference type="Proteomes" id="UP000182427"/>
    </source>
</evidence>